<dbReference type="GeneID" id="20647246"/>
<evidence type="ECO:0000313" key="1">
    <source>
        <dbReference type="EMBL" id="EGZ12291.1"/>
    </source>
</evidence>
<accession>G4ZVV5</accession>
<name>G4ZVV5_PHYSP</name>
<dbReference type="KEGG" id="psoj:PHYSODRAFT_336727"/>
<reference evidence="1 2" key="1">
    <citation type="journal article" date="2006" name="Science">
        <title>Phytophthora genome sequences uncover evolutionary origins and mechanisms of pathogenesis.</title>
        <authorList>
            <person name="Tyler B.M."/>
            <person name="Tripathy S."/>
            <person name="Zhang X."/>
            <person name="Dehal P."/>
            <person name="Jiang R.H."/>
            <person name="Aerts A."/>
            <person name="Arredondo F.D."/>
            <person name="Baxter L."/>
            <person name="Bensasson D."/>
            <person name="Beynon J.L."/>
            <person name="Chapman J."/>
            <person name="Damasceno C.M."/>
            <person name="Dorrance A.E."/>
            <person name="Dou D."/>
            <person name="Dickerman A.W."/>
            <person name="Dubchak I.L."/>
            <person name="Garbelotto M."/>
            <person name="Gijzen M."/>
            <person name="Gordon S.G."/>
            <person name="Govers F."/>
            <person name="Grunwald N.J."/>
            <person name="Huang W."/>
            <person name="Ivors K.L."/>
            <person name="Jones R.W."/>
            <person name="Kamoun S."/>
            <person name="Krampis K."/>
            <person name="Lamour K.H."/>
            <person name="Lee M.K."/>
            <person name="McDonald W.H."/>
            <person name="Medina M."/>
            <person name="Meijer H.J."/>
            <person name="Nordberg E.K."/>
            <person name="Maclean D.J."/>
            <person name="Ospina-Giraldo M.D."/>
            <person name="Morris P.F."/>
            <person name="Phuntumart V."/>
            <person name="Putnam N.H."/>
            <person name="Rash S."/>
            <person name="Rose J.K."/>
            <person name="Sakihama Y."/>
            <person name="Salamov A.A."/>
            <person name="Savidor A."/>
            <person name="Scheuring C.F."/>
            <person name="Smith B.M."/>
            <person name="Sobral B.W."/>
            <person name="Terry A."/>
            <person name="Torto-Alalibo T.A."/>
            <person name="Win J."/>
            <person name="Xu Z."/>
            <person name="Zhang H."/>
            <person name="Grigoriev I.V."/>
            <person name="Rokhsar D.S."/>
            <person name="Boore J.L."/>
        </authorList>
    </citation>
    <scope>NUCLEOTIDE SEQUENCE [LARGE SCALE GENOMIC DNA]</scope>
    <source>
        <strain evidence="1 2">P6497</strain>
    </source>
</reference>
<protein>
    <submittedName>
        <fullName evidence="1">Uncharacterized protein</fullName>
    </submittedName>
</protein>
<dbReference type="EMBL" id="JH159157">
    <property type="protein sequence ID" value="EGZ12291.1"/>
    <property type="molecule type" value="Genomic_DNA"/>
</dbReference>
<keyword evidence="2" id="KW-1185">Reference proteome</keyword>
<proteinExistence type="predicted"/>
<dbReference type="InParanoid" id="G4ZVV5"/>
<organism evidence="1 2">
    <name type="scientific">Phytophthora sojae (strain P6497)</name>
    <name type="common">Soybean stem and root rot agent</name>
    <name type="synonym">Phytophthora megasperma f. sp. glycines</name>
    <dbReference type="NCBI Taxonomy" id="1094619"/>
    <lineage>
        <taxon>Eukaryota</taxon>
        <taxon>Sar</taxon>
        <taxon>Stramenopiles</taxon>
        <taxon>Oomycota</taxon>
        <taxon>Peronosporomycetes</taxon>
        <taxon>Peronosporales</taxon>
        <taxon>Peronosporaceae</taxon>
        <taxon>Phytophthora</taxon>
    </lineage>
</organism>
<evidence type="ECO:0000313" key="2">
    <source>
        <dbReference type="Proteomes" id="UP000002640"/>
    </source>
</evidence>
<sequence length="99" mass="11903">MKYLELSQVRSHEAKRIEDRKLTVLEYWRGLFQFSMLQKITLTARNRLQDASVDKLVFLFFNAKNFDAEDVEFYGFMENMADASCDEEINNCDEEFEYY</sequence>
<dbReference type="Proteomes" id="UP000002640">
    <property type="component" value="Unassembled WGS sequence"/>
</dbReference>
<dbReference type="RefSeq" id="XP_009532624.1">
    <property type="nucleotide sequence ID" value="XM_009534329.1"/>
</dbReference>
<dbReference type="AlphaFoldDB" id="G4ZVV5"/>
<gene>
    <name evidence="1" type="ORF">PHYSODRAFT_336727</name>
</gene>